<dbReference type="PANTHER" id="PTHR11927:SF9">
    <property type="entry name" value="L-FUCOSYLTRANSFERASE"/>
    <property type="match status" value="1"/>
</dbReference>
<keyword evidence="4" id="KW-1185">Reference proteome</keyword>
<keyword evidence="2" id="KW-0808">Transferase</keyword>
<gene>
    <name evidence="3" type="ORF">GCM10023092_12540</name>
</gene>
<dbReference type="InterPro" id="IPR002516">
    <property type="entry name" value="Glyco_trans_11"/>
</dbReference>
<dbReference type="Proteomes" id="UP001501410">
    <property type="component" value="Unassembled WGS sequence"/>
</dbReference>
<evidence type="ECO:0000313" key="4">
    <source>
        <dbReference type="Proteomes" id="UP001501410"/>
    </source>
</evidence>
<dbReference type="EMBL" id="BAABEZ010000018">
    <property type="protein sequence ID" value="GAA4452906.1"/>
    <property type="molecule type" value="Genomic_DNA"/>
</dbReference>
<dbReference type="CDD" id="cd11301">
    <property type="entry name" value="Fut1_Fut2_like"/>
    <property type="match status" value="1"/>
</dbReference>
<protein>
    <submittedName>
        <fullName evidence="3">Alpha-1,2-fucosyltransferase</fullName>
    </submittedName>
</protein>
<comment type="caution">
    <text evidence="3">The sequence shown here is derived from an EMBL/GenBank/DDBJ whole genome shotgun (WGS) entry which is preliminary data.</text>
</comment>
<proteinExistence type="predicted"/>
<evidence type="ECO:0000256" key="2">
    <source>
        <dbReference type="ARBA" id="ARBA00022679"/>
    </source>
</evidence>
<name>A0ABP8MMT6_9BACT</name>
<sequence>MGRMGNQMFQYACAKNLELQGGFVCSLDDISKLEYFELAPNERRKNRFKEKFFFHVAKRLYGMEVHNLQFEDMHGDFRAWLFGLKKPSMIWGYFQSESYFAQSAAQIRQYFSVKRQYQSGFTDFLQKHGLEPGSYAAVHIRRTDYKNFTVKGLEGDDFTLPDSFYDKGMELLQGQFGGKVVIASDDAGFCKERYGGNPSVIISDCDAITDFQLLSHAAALLISNSTYAWWAAWLNEKATHIYCPKYFLGFKEHKEVPVNIYPGHWTQIAV</sequence>
<accession>A0ABP8MMT6</accession>
<evidence type="ECO:0000313" key="3">
    <source>
        <dbReference type="EMBL" id="GAA4452906.1"/>
    </source>
</evidence>
<dbReference type="Pfam" id="PF01531">
    <property type="entry name" value="Glyco_transf_11"/>
    <property type="match status" value="1"/>
</dbReference>
<reference evidence="4" key="1">
    <citation type="journal article" date="2019" name="Int. J. Syst. Evol. Microbiol.">
        <title>The Global Catalogue of Microorganisms (GCM) 10K type strain sequencing project: providing services to taxonomists for standard genome sequencing and annotation.</title>
        <authorList>
            <consortium name="The Broad Institute Genomics Platform"/>
            <consortium name="The Broad Institute Genome Sequencing Center for Infectious Disease"/>
            <person name="Wu L."/>
            <person name="Ma J."/>
        </authorList>
    </citation>
    <scope>NUCLEOTIDE SEQUENCE [LARGE SCALE GENOMIC DNA]</scope>
    <source>
        <strain evidence="4">JCM 31921</strain>
    </source>
</reference>
<organism evidence="3 4">
    <name type="scientific">Rurimicrobium arvi</name>
    <dbReference type="NCBI Taxonomy" id="2049916"/>
    <lineage>
        <taxon>Bacteria</taxon>
        <taxon>Pseudomonadati</taxon>
        <taxon>Bacteroidota</taxon>
        <taxon>Chitinophagia</taxon>
        <taxon>Chitinophagales</taxon>
        <taxon>Chitinophagaceae</taxon>
        <taxon>Rurimicrobium</taxon>
    </lineage>
</organism>
<keyword evidence="1" id="KW-0328">Glycosyltransferase</keyword>
<evidence type="ECO:0000256" key="1">
    <source>
        <dbReference type="ARBA" id="ARBA00022676"/>
    </source>
</evidence>
<dbReference type="PANTHER" id="PTHR11927">
    <property type="entry name" value="GALACTOSIDE 2-L-FUCOSYLTRANSFERASE"/>
    <property type="match status" value="1"/>
</dbReference>